<gene>
    <name evidence="1" type="ORF">GSI_05483</name>
</gene>
<evidence type="ECO:0000313" key="1">
    <source>
        <dbReference type="EMBL" id="PIL32238.1"/>
    </source>
</evidence>
<sequence>MVSVSEAVEAAQSVEESIIQLATVGDREIIKLRHLYHLPARTEKWAAELGLRLSMYNKDYRRNIKVELMAAELRLQWLYVRHTAEPDALQPLFKTLQDAASAHPTNRPQTRAFLQRSTSRLESGAASLRETDAVIHARFSEWKDYFKVVCVEDQLRQCLLALHDSKVHRVSFYEQALPLMNRLVEFRDERERLSIALTTMAYLDATTWTVGGEDDIPLHELTSRITTYEGFRVKIQKVNDDQVAVIAAIEELVEAAKITPRTLPGHDGKPLSVGMLVKVFNEYECLCALSARALEAAEDEVLPALRSAVEEIRLV</sequence>
<evidence type="ECO:0000313" key="2">
    <source>
        <dbReference type="Proteomes" id="UP000230002"/>
    </source>
</evidence>
<protein>
    <submittedName>
        <fullName evidence="1">Uncharacterized protein</fullName>
    </submittedName>
</protein>
<dbReference type="Proteomes" id="UP000230002">
    <property type="component" value="Unassembled WGS sequence"/>
</dbReference>
<reference evidence="1 2" key="1">
    <citation type="journal article" date="2015" name="Sci. Rep.">
        <title>Chromosome-level genome map provides insights into diverse defense mechanisms in the medicinal fungus Ganoderma sinense.</title>
        <authorList>
            <person name="Zhu Y."/>
            <person name="Xu J."/>
            <person name="Sun C."/>
            <person name="Zhou S."/>
            <person name="Xu H."/>
            <person name="Nelson D.R."/>
            <person name="Qian J."/>
            <person name="Song J."/>
            <person name="Luo H."/>
            <person name="Xiang L."/>
            <person name="Li Y."/>
            <person name="Xu Z."/>
            <person name="Ji A."/>
            <person name="Wang L."/>
            <person name="Lu S."/>
            <person name="Hayward A."/>
            <person name="Sun W."/>
            <person name="Li X."/>
            <person name="Schwartz D.C."/>
            <person name="Wang Y."/>
            <person name="Chen S."/>
        </authorList>
    </citation>
    <scope>NUCLEOTIDE SEQUENCE [LARGE SCALE GENOMIC DNA]</scope>
    <source>
        <strain evidence="1 2">ZZ0214-1</strain>
    </source>
</reference>
<comment type="caution">
    <text evidence="1">The sequence shown here is derived from an EMBL/GenBank/DDBJ whole genome shotgun (WGS) entry which is preliminary data.</text>
</comment>
<dbReference type="EMBL" id="AYKW01000011">
    <property type="protein sequence ID" value="PIL32238.1"/>
    <property type="molecule type" value="Genomic_DNA"/>
</dbReference>
<accession>A0A2G8SF82</accession>
<name>A0A2G8SF82_9APHY</name>
<dbReference type="AlphaFoldDB" id="A0A2G8SF82"/>
<organism evidence="1 2">
    <name type="scientific">Ganoderma sinense ZZ0214-1</name>
    <dbReference type="NCBI Taxonomy" id="1077348"/>
    <lineage>
        <taxon>Eukaryota</taxon>
        <taxon>Fungi</taxon>
        <taxon>Dikarya</taxon>
        <taxon>Basidiomycota</taxon>
        <taxon>Agaricomycotina</taxon>
        <taxon>Agaricomycetes</taxon>
        <taxon>Polyporales</taxon>
        <taxon>Polyporaceae</taxon>
        <taxon>Ganoderma</taxon>
    </lineage>
</organism>
<keyword evidence="2" id="KW-1185">Reference proteome</keyword>
<proteinExistence type="predicted"/>